<evidence type="ECO:0000256" key="1">
    <source>
        <dbReference type="SAM" id="MobiDB-lite"/>
    </source>
</evidence>
<dbReference type="AlphaFoldDB" id="A0A2A2KVI2"/>
<gene>
    <name evidence="2" type="ORF">WR25_23808</name>
</gene>
<dbReference type="EMBL" id="LIAE01007648">
    <property type="protein sequence ID" value="PAV77869.1"/>
    <property type="molecule type" value="Genomic_DNA"/>
</dbReference>
<proteinExistence type="predicted"/>
<evidence type="ECO:0000313" key="2">
    <source>
        <dbReference type="EMBL" id="PAV77869.1"/>
    </source>
</evidence>
<sequence length="77" mass="8614">MAQRDAEKPPGKRKNDDATPTFTLAEGRKRKKERPPSDMAERKTIRSAETVPYPSAISSESLHLSSVRGVFRECGRV</sequence>
<accession>A0A2A2KVI2</accession>
<feature type="compositionally biased region" description="Low complexity" evidence="1">
    <location>
        <begin position="55"/>
        <end position="65"/>
    </location>
</feature>
<feature type="compositionally biased region" description="Basic and acidic residues" evidence="1">
    <location>
        <begin position="1"/>
        <end position="17"/>
    </location>
</feature>
<feature type="compositionally biased region" description="Basic and acidic residues" evidence="1">
    <location>
        <begin position="34"/>
        <end position="46"/>
    </location>
</feature>
<organism evidence="2 3">
    <name type="scientific">Diploscapter pachys</name>
    <dbReference type="NCBI Taxonomy" id="2018661"/>
    <lineage>
        <taxon>Eukaryota</taxon>
        <taxon>Metazoa</taxon>
        <taxon>Ecdysozoa</taxon>
        <taxon>Nematoda</taxon>
        <taxon>Chromadorea</taxon>
        <taxon>Rhabditida</taxon>
        <taxon>Rhabditina</taxon>
        <taxon>Rhabditomorpha</taxon>
        <taxon>Rhabditoidea</taxon>
        <taxon>Rhabditidae</taxon>
        <taxon>Diploscapter</taxon>
    </lineage>
</organism>
<reference evidence="2 3" key="1">
    <citation type="journal article" date="2017" name="Curr. Biol.">
        <title>Genome architecture and evolution of a unichromosomal asexual nematode.</title>
        <authorList>
            <person name="Fradin H."/>
            <person name="Zegar C."/>
            <person name="Gutwein M."/>
            <person name="Lucas J."/>
            <person name="Kovtun M."/>
            <person name="Corcoran D."/>
            <person name="Baugh L.R."/>
            <person name="Kiontke K."/>
            <person name="Gunsalus K."/>
            <person name="Fitch D.H."/>
            <person name="Piano F."/>
        </authorList>
    </citation>
    <scope>NUCLEOTIDE SEQUENCE [LARGE SCALE GENOMIC DNA]</scope>
    <source>
        <strain evidence="2">PF1309</strain>
    </source>
</reference>
<evidence type="ECO:0000313" key="3">
    <source>
        <dbReference type="Proteomes" id="UP000218231"/>
    </source>
</evidence>
<feature type="region of interest" description="Disordered" evidence="1">
    <location>
        <begin position="1"/>
        <end position="65"/>
    </location>
</feature>
<dbReference type="Proteomes" id="UP000218231">
    <property type="component" value="Unassembled WGS sequence"/>
</dbReference>
<protein>
    <submittedName>
        <fullName evidence="2">Uncharacterized protein</fullName>
    </submittedName>
</protein>
<keyword evidence="3" id="KW-1185">Reference proteome</keyword>
<name>A0A2A2KVI2_9BILA</name>
<comment type="caution">
    <text evidence="2">The sequence shown here is derived from an EMBL/GenBank/DDBJ whole genome shotgun (WGS) entry which is preliminary data.</text>
</comment>